<dbReference type="SUPFAM" id="SSF54593">
    <property type="entry name" value="Glyoxalase/Bleomycin resistance protein/Dihydroxybiphenyl dioxygenase"/>
    <property type="match status" value="1"/>
</dbReference>
<name>A0ABS7PKU1_9SPHN</name>
<dbReference type="InterPro" id="IPR029068">
    <property type="entry name" value="Glyas_Bleomycin-R_OHBP_Dase"/>
</dbReference>
<protein>
    <submittedName>
        <fullName evidence="2">VOC family protein</fullName>
    </submittedName>
</protein>
<dbReference type="PANTHER" id="PTHR40265:SF1">
    <property type="entry name" value="GLYOXALASE-LIKE DOMAIN-CONTAINING PROTEIN"/>
    <property type="match status" value="1"/>
</dbReference>
<dbReference type="InterPro" id="IPR025870">
    <property type="entry name" value="Glyoxalase-like_dom"/>
</dbReference>
<dbReference type="EMBL" id="JAINVV010000003">
    <property type="protein sequence ID" value="MBY8821920.1"/>
    <property type="molecule type" value="Genomic_DNA"/>
</dbReference>
<dbReference type="InterPro" id="IPR006311">
    <property type="entry name" value="TAT_signal"/>
</dbReference>
<keyword evidence="3" id="KW-1185">Reference proteome</keyword>
<dbReference type="Pfam" id="PF13468">
    <property type="entry name" value="Glyoxalase_3"/>
    <property type="match status" value="1"/>
</dbReference>
<gene>
    <name evidence="2" type="ORF">K7G82_06435</name>
</gene>
<dbReference type="Proteomes" id="UP000706039">
    <property type="component" value="Unassembled WGS sequence"/>
</dbReference>
<evidence type="ECO:0000313" key="3">
    <source>
        <dbReference type="Proteomes" id="UP000706039"/>
    </source>
</evidence>
<dbReference type="PROSITE" id="PS51318">
    <property type="entry name" value="TAT"/>
    <property type="match status" value="1"/>
</dbReference>
<dbReference type="PANTHER" id="PTHR40265">
    <property type="entry name" value="BLL2707 PROTEIN"/>
    <property type="match status" value="1"/>
</dbReference>
<proteinExistence type="predicted"/>
<evidence type="ECO:0000259" key="1">
    <source>
        <dbReference type="Pfam" id="PF13468"/>
    </source>
</evidence>
<evidence type="ECO:0000313" key="2">
    <source>
        <dbReference type="EMBL" id="MBY8821920.1"/>
    </source>
</evidence>
<sequence>MHDFSRRDLSRLAGIGLGAGLLGGASLVNAAKRSPARSGLALDHIVWAVPDLDAAVRQITDLTGIAPVSGGKAPGREQPHNALLSFGGGSYFEIFSPARAGGGGRWGEAIADGKSRIVSYALRATDRFEKLRTAIAANGLGFTGPRAMGRVRPDGGAVNWELLNVTGTPFDDALPFFIDWLGSRPHPSESSPKGATIASFVVAHPQADQLADVFRGLGIDTPVVRAARHAIHLQLNTPAGKVWLT</sequence>
<comment type="caution">
    <text evidence="2">The sequence shown here is derived from an EMBL/GenBank/DDBJ whole genome shotgun (WGS) entry which is preliminary data.</text>
</comment>
<reference evidence="2 3" key="1">
    <citation type="submission" date="2021-08" db="EMBL/GenBank/DDBJ databases">
        <authorList>
            <person name="Tuo L."/>
        </authorList>
    </citation>
    <scope>NUCLEOTIDE SEQUENCE [LARGE SCALE GENOMIC DNA]</scope>
    <source>
        <strain evidence="2 3">JCM 31229</strain>
    </source>
</reference>
<accession>A0ABS7PKU1</accession>
<dbReference type="Gene3D" id="3.10.180.10">
    <property type="entry name" value="2,3-Dihydroxybiphenyl 1,2-Dioxygenase, domain 1"/>
    <property type="match status" value="1"/>
</dbReference>
<organism evidence="2 3">
    <name type="scientific">Sphingomonas colocasiae</name>
    <dbReference type="NCBI Taxonomy" id="1848973"/>
    <lineage>
        <taxon>Bacteria</taxon>
        <taxon>Pseudomonadati</taxon>
        <taxon>Pseudomonadota</taxon>
        <taxon>Alphaproteobacteria</taxon>
        <taxon>Sphingomonadales</taxon>
        <taxon>Sphingomonadaceae</taxon>
        <taxon>Sphingomonas</taxon>
    </lineage>
</organism>
<dbReference type="RefSeq" id="WP_222988993.1">
    <property type="nucleotide sequence ID" value="NZ_JAINVV010000003.1"/>
</dbReference>
<feature type="domain" description="Glyoxalase-like" evidence="1">
    <location>
        <begin position="42"/>
        <end position="214"/>
    </location>
</feature>